<feature type="non-terminal residue" evidence="2">
    <location>
        <position position="794"/>
    </location>
</feature>
<dbReference type="RefSeq" id="XP_003038894.1">
    <property type="nucleotide sequence ID" value="XM_003038848.1"/>
</dbReference>
<dbReference type="InParanoid" id="D8PKK4"/>
<evidence type="ECO:0008006" key="4">
    <source>
        <dbReference type="Google" id="ProtNLM"/>
    </source>
</evidence>
<sequence>MSPASNKINSKKTIQYSLDGLFGRFASGWKRLSAKDVKAVTKALRERGLLQSSANTGGTNPEQYLKNLVAALPQVAQSVLPERFPQQVLSTSFAFVPVATGQDDDSQDGAVVRAFHVKYGEGTSGNASRSCDVAKTESAIDKEIARVRLSDVGITHIWGIDKDEAHRLGVAVAERILQGDIRRKFHFTVSNTAKNLDRVTVSCHSRIFISTAKPFNMYKDAKELVQLMLFATFAIPEQLGCDSSLDALSNTSTQAHLPISELAEVISKGPLHPGCLRAVEAGGPLEGLTKFARPDGADYVLRDYTLCDANLNVPDLKSRQDLIVDTLMEVAGIYGDDKLSSCDMIEQLSGSWQHGYHYNRGPTNIINPRMNLVKIRAPSGENLPHVDDPTVYFQALSLCASAANHLRSAGLVHHGFYPENIMVHYRQPTAPASTEDANTASQVTVEIASMEFSKPYKAATDWLLSLLQKDDGPNRYGPTSFTPVEVSQMRHLFGEADDYRQKSLSSGFFAYNFLHDLEPLLWIALKFFHRHTPLRPPEGMERWPVYKDALMDVATWAHKLFPCSGFLTIHSDLDFRPRVNLLKYRENRDSVNRALAQVYGENSPVLRIADLFQDLAEAYGKIEEAPNHILLCGRERLQLPKSTRFDPSLFEQHVGVYDRVRDVLKEVSAHFASGNDSLVKWANMNWDTGAPLQCEPPPKADSEFESDPEFGSSATAALGQRAQEAAPMPSTGTGDMTAQTDTTDDAALEEETLVAETPTTEDAVKLGKRKAEEEPEADQPREAKRQAFVASEPR</sequence>
<dbReference type="KEGG" id="scm:SCHCO_02675277"/>
<keyword evidence="3" id="KW-1185">Reference proteome</keyword>
<evidence type="ECO:0000313" key="2">
    <source>
        <dbReference type="EMBL" id="EFJ03992.1"/>
    </source>
</evidence>
<protein>
    <recommendedName>
        <fullName evidence="4">Fungal-type protein kinase domain-containing protein</fullName>
    </recommendedName>
</protein>
<feature type="compositionally biased region" description="Acidic residues" evidence="1">
    <location>
        <begin position="742"/>
        <end position="753"/>
    </location>
</feature>
<dbReference type="HOGENOM" id="CLU_353794_0_0_1"/>
<dbReference type="OrthoDB" id="3271139at2759"/>
<feature type="compositionally biased region" description="Low complexity" evidence="1">
    <location>
        <begin position="731"/>
        <end position="741"/>
    </location>
</feature>
<feature type="compositionally biased region" description="Basic and acidic residues" evidence="1">
    <location>
        <begin position="762"/>
        <end position="785"/>
    </location>
</feature>
<proteinExistence type="predicted"/>
<evidence type="ECO:0000256" key="1">
    <source>
        <dbReference type="SAM" id="MobiDB-lite"/>
    </source>
</evidence>
<dbReference type="GeneID" id="9594842"/>
<dbReference type="VEuPathDB" id="FungiDB:SCHCODRAFT_02675277"/>
<dbReference type="AlphaFoldDB" id="D8PKK4"/>
<name>D8PKK4_SCHCM</name>
<gene>
    <name evidence="2" type="ORF">SCHCODRAFT_104462</name>
</gene>
<reference evidence="2 3" key="1">
    <citation type="journal article" date="2010" name="Nat. Biotechnol.">
        <title>Genome sequence of the model mushroom Schizophyllum commune.</title>
        <authorList>
            <person name="Ohm R.A."/>
            <person name="de Jong J.F."/>
            <person name="Lugones L.G."/>
            <person name="Aerts A."/>
            <person name="Kothe E."/>
            <person name="Stajich J.E."/>
            <person name="de Vries R.P."/>
            <person name="Record E."/>
            <person name="Levasseur A."/>
            <person name="Baker S.E."/>
            <person name="Bartholomew K.A."/>
            <person name="Coutinho P.M."/>
            <person name="Erdmann S."/>
            <person name="Fowler T.J."/>
            <person name="Gathman A.C."/>
            <person name="Lombard V."/>
            <person name="Henrissat B."/>
            <person name="Knabe N."/>
            <person name="Kuees U."/>
            <person name="Lilly W.W."/>
            <person name="Lindquist E."/>
            <person name="Lucas S."/>
            <person name="Magnuson J.K."/>
            <person name="Piumi F."/>
            <person name="Raudaskoski M."/>
            <person name="Salamov A."/>
            <person name="Schmutz J."/>
            <person name="Schwarze F.W.M.R."/>
            <person name="vanKuyk P.A."/>
            <person name="Horton J.S."/>
            <person name="Grigoriev I.V."/>
            <person name="Woesten H.A.B."/>
        </authorList>
    </citation>
    <scope>NUCLEOTIDE SEQUENCE [LARGE SCALE GENOMIC DNA]</scope>
    <source>
        <strain evidence="3">H4-8 / FGSC 9210</strain>
    </source>
</reference>
<evidence type="ECO:0000313" key="3">
    <source>
        <dbReference type="Proteomes" id="UP000007431"/>
    </source>
</evidence>
<dbReference type="Proteomes" id="UP000007431">
    <property type="component" value="Unassembled WGS sequence"/>
</dbReference>
<dbReference type="EMBL" id="GL377302">
    <property type="protein sequence ID" value="EFJ03992.1"/>
    <property type="molecule type" value="Genomic_DNA"/>
</dbReference>
<feature type="region of interest" description="Disordered" evidence="1">
    <location>
        <begin position="689"/>
        <end position="794"/>
    </location>
</feature>
<accession>D8PKK4</accession>
<organism evidence="3">
    <name type="scientific">Schizophyllum commune (strain H4-8 / FGSC 9210)</name>
    <name type="common">Split gill fungus</name>
    <dbReference type="NCBI Taxonomy" id="578458"/>
    <lineage>
        <taxon>Eukaryota</taxon>
        <taxon>Fungi</taxon>
        <taxon>Dikarya</taxon>
        <taxon>Basidiomycota</taxon>
        <taxon>Agaricomycotina</taxon>
        <taxon>Agaricomycetes</taxon>
        <taxon>Agaricomycetidae</taxon>
        <taxon>Agaricales</taxon>
        <taxon>Schizophyllaceae</taxon>
        <taxon>Schizophyllum</taxon>
    </lineage>
</organism>